<evidence type="ECO:0000259" key="2">
    <source>
        <dbReference type="PROSITE" id="PS50914"/>
    </source>
</evidence>
<dbReference type="Proteomes" id="UP001302274">
    <property type="component" value="Unassembled WGS sequence"/>
</dbReference>
<dbReference type="EMBL" id="JAYGJQ010000002">
    <property type="protein sequence ID" value="MEA9357627.1"/>
    <property type="molecule type" value="Genomic_DNA"/>
</dbReference>
<dbReference type="InterPro" id="IPR007055">
    <property type="entry name" value="BON_dom"/>
</dbReference>
<proteinExistence type="predicted"/>
<dbReference type="Pfam" id="PF04972">
    <property type="entry name" value="BON"/>
    <property type="match status" value="1"/>
</dbReference>
<protein>
    <submittedName>
        <fullName evidence="3">BON domain-containing protein</fullName>
    </submittedName>
</protein>
<evidence type="ECO:0000256" key="1">
    <source>
        <dbReference type="SAM" id="MobiDB-lite"/>
    </source>
</evidence>
<dbReference type="InterPro" id="IPR051686">
    <property type="entry name" value="Lipoprotein_DolP"/>
</dbReference>
<feature type="region of interest" description="Disordered" evidence="1">
    <location>
        <begin position="1"/>
        <end position="42"/>
    </location>
</feature>
<evidence type="ECO:0000313" key="3">
    <source>
        <dbReference type="EMBL" id="MEA9357627.1"/>
    </source>
</evidence>
<keyword evidence="4" id="KW-1185">Reference proteome</keyword>
<dbReference type="Gene3D" id="3.30.1340.30">
    <property type="match status" value="1"/>
</dbReference>
<comment type="caution">
    <text evidence="3">The sequence shown here is derived from an EMBL/GenBank/DDBJ whole genome shotgun (WGS) entry which is preliminary data.</text>
</comment>
<dbReference type="PANTHER" id="PTHR34606">
    <property type="entry name" value="BON DOMAIN-CONTAINING PROTEIN"/>
    <property type="match status" value="1"/>
</dbReference>
<name>A0ABU5VXE8_9BACT</name>
<dbReference type="PROSITE" id="PS50914">
    <property type="entry name" value="BON"/>
    <property type="match status" value="1"/>
</dbReference>
<reference evidence="3 4" key="1">
    <citation type="submission" date="2023-11" db="EMBL/GenBank/DDBJ databases">
        <title>A Novel Polar Bacteriovorax (B. antarcticus) Isolated from the Biocrust in Antarctica.</title>
        <authorList>
            <person name="Mun W."/>
            <person name="Choi S.Y."/>
            <person name="Mitchell R.J."/>
        </authorList>
    </citation>
    <scope>NUCLEOTIDE SEQUENCE [LARGE SCALE GENOMIC DNA]</scope>
    <source>
        <strain evidence="3 4">PP10</strain>
    </source>
</reference>
<organism evidence="3 4">
    <name type="scientific">Bacteriovorax antarcticus</name>
    <dbReference type="NCBI Taxonomy" id="3088717"/>
    <lineage>
        <taxon>Bacteria</taxon>
        <taxon>Pseudomonadati</taxon>
        <taxon>Bdellovibrionota</taxon>
        <taxon>Bacteriovoracia</taxon>
        <taxon>Bacteriovoracales</taxon>
        <taxon>Bacteriovoracaceae</taxon>
        <taxon>Bacteriovorax</taxon>
    </lineage>
</organism>
<feature type="domain" description="BON" evidence="2">
    <location>
        <begin position="145"/>
        <end position="213"/>
    </location>
</feature>
<dbReference type="RefSeq" id="WP_323577708.1">
    <property type="nucleotide sequence ID" value="NZ_JAYGJQ010000002.1"/>
</dbReference>
<gene>
    <name evidence="3" type="ORF">SHI21_15465</name>
</gene>
<evidence type="ECO:0000313" key="4">
    <source>
        <dbReference type="Proteomes" id="UP001302274"/>
    </source>
</evidence>
<feature type="compositionally biased region" description="Low complexity" evidence="1">
    <location>
        <begin position="1"/>
        <end position="14"/>
    </location>
</feature>
<dbReference type="PANTHER" id="PTHR34606:SF15">
    <property type="entry name" value="BON DOMAIN-CONTAINING PROTEIN"/>
    <property type="match status" value="1"/>
</dbReference>
<sequence>MNRNHQNDNTQNHTNRGRHHIARRQLGPSFHTPMRSNPSEERSVRYSTAAFWSEKDYPFIDQTIDYDRDFYAPETSRSSNYIDSDVRPVQIMAKESLRHEHDAIRYHDHHGKKFSYRAEAEIAETGNEEYIKSYAGVGPKDYTRSDAFIEEEVCELLAADIFIDASDITVSVKDGNVRLFGTVPSRHHKFDIEDLVEAIPGVNEVQNDIRVDKESALRRL</sequence>
<accession>A0ABU5VXE8</accession>